<protein>
    <submittedName>
        <fullName evidence="2">Uncharacterized protein</fullName>
    </submittedName>
</protein>
<organism evidence="2 3">
    <name type="scientific">Steinernema carpocapsae</name>
    <name type="common">Entomopathogenic nematode</name>
    <dbReference type="NCBI Taxonomy" id="34508"/>
    <lineage>
        <taxon>Eukaryota</taxon>
        <taxon>Metazoa</taxon>
        <taxon>Ecdysozoa</taxon>
        <taxon>Nematoda</taxon>
        <taxon>Chromadorea</taxon>
        <taxon>Rhabditida</taxon>
        <taxon>Tylenchina</taxon>
        <taxon>Panagrolaimomorpha</taxon>
        <taxon>Strongyloidoidea</taxon>
        <taxon>Steinernematidae</taxon>
        <taxon>Steinernema</taxon>
    </lineage>
</organism>
<evidence type="ECO:0000313" key="3">
    <source>
        <dbReference type="Proteomes" id="UP000298663"/>
    </source>
</evidence>
<dbReference type="Proteomes" id="UP000298663">
    <property type="component" value="Unassembled WGS sequence"/>
</dbReference>
<dbReference type="EMBL" id="AZBU02000005">
    <property type="protein sequence ID" value="TKR77465.1"/>
    <property type="molecule type" value="Genomic_DNA"/>
</dbReference>
<feature type="chain" id="PRO_5020323581" evidence="1">
    <location>
        <begin position="19"/>
        <end position="225"/>
    </location>
</feature>
<dbReference type="OrthoDB" id="5834377at2759"/>
<comment type="caution">
    <text evidence="2">The sequence shown here is derived from an EMBL/GenBank/DDBJ whole genome shotgun (WGS) entry which is preliminary data.</text>
</comment>
<sequence>MRLATVSTFLTLAAWSFGLENDLNPSEFQFQSDENGDFQAVPSGVTDLTPIRAIASFFNSSTFGFWSGVAQGNVSFYQANFPNHQATVINVALELPPSEEDRIYKIEVLFTGDLDTRYCLDGKRFLDIHTFKLPAGQTWYMTSLKRYDVSVTSENESVIGRSIRVVCRKCKRRIEQSAGCSVIGRVEDEAYFENPQERFQQQPNSEFPEGSRLIIRNPLRKLHSP</sequence>
<dbReference type="AlphaFoldDB" id="A0A4V6XW45"/>
<gene>
    <name evidence="2" type="ORF">L596_018436</name>
</gene>
<evidence type="ECO:0000313" key="2">
    <source>
        <dbReference type="EMBL" id="TKR77465.1"/>
    </source>
</evidence>
<keyword evidence="1" id="KW-0732">Signal</keyword>
<feature type="signal peptide" evidence="1">
    <location>
        <begin position="1"/>
        <end position="18"/>
    </location>
</feature>
<name>A0A4V6XW45_STECR</name>
<reference evidence="2 3" key="1">
    <citation type="journal article" date="2015" name="Genome Biol.">
        <title>Comparative genomics of Steinernema reveals deeply conserved gene regulatory networks.</title>
        <authorList>
            <person name="Dillman A.R."/>
            <person name="Macchietto M."/>
            <person name="Porter C.F."/>
            <person name="Rogers A."/>
            <person name="Williams B."/>
            <person name="Antoshechkin I."/>
            <person name="Lee M.M."/>
            <person name="Goodwin Z."/>
            <person name="Lu X."/>
            <person name="Lewis E.E."/>
            <person name="Goodrich-Blair H."/>
            <person name="Stock S.P."/>
            <person name="Adams B.J."/>
            <person name="Sternberg P.W."/>
            <person name="Mortazavi A."/>
        </authorList>
    </citation>
    <scope>NUCLEOTIDE SEQUENCE [LARGE SCALE GENOMIC DNA]</scope>
    <source>
        <strain evidence="2 3">ALL</strain>
    </source>
</reference>
<evidence type="ECO:0000256" key="1">
    <source>
        <dbReference type="SAM" id="SignalP"/>
    </source>
</evidence>
<reference evidence="2 3" key="2">
    <citation type="journal article" date="2019" name="G3 (Bethesda)">
        <title>Hybrid Assembly of the Genome of the Entomopathogenic Nematode Steinernema carpocapsae Identifies the X-Chromosome.</title>
        <authorList>
            <person name="Serra L."/>
            <person name="Macchietto M."/>
            <person name="Macias-Munoz A."/>
            <person name="McGill C.J."/>
            <person name="Rodriguez I.M."/>
            <person name="Rodriguez B."/>
            <person name="Murad R."/>
            <person name="Mortazavi A."/>
        </authorList>
    </citation>
    <scope>NUCLEOTIDE SEQUENCE [LARGE SCALE GENOMIC DNA]</scope>
    <source>
        <strain evidence="2 3">ALL</strain>
    </source>
</reference>
<proteinExistence type="predicted"/>
<accession>A0A4V6XW45</accession>
<keyword evidence="3" id="KW-1185">Reference proteome</keyword>